<dbReference type="EMBL" id="MCGN01000001">
    <property type="protein sequence ID" value="ORZ03070.1"/>
    <property type="molecule type" value="Genomic_DNA"/>
</dbReference>
<comment type="caution">
    <text evidence="1">Lacks conserved residue(s) required for the propagation of feature annotation.</text>
</comment>
<organism evidence="2 3">
    <name type="scientific">Syncephalastrum racemosum</name>
    <name type="common">Filamentous fungus</name>
    <dbReference type="NCBI Taxonomy" id="13706"/>
    <lineage>
        <taxon>Eukaryota</taxon>
        <taxon>Fungi</taxon>
        <taxon>Fungi incertae sedis</taxon>
        <taxon>Mucoromycota</taxon>
        <taxon>Mucoromycotina</taxon>
        <taxon>Mucoromycetes</taxon>
        <taxon>Mucorales</taxon>
        <taxon>Syncephalastraceae</taxon>
        <taxon>Syncephalastrum</taxon>
    </lineage>
</organism>
<name>A0A1X2HU10_SYNRA</name>
<sequence length="209" mass="24218">MVTSALYFAVKIISLQLYPAYSCFKALRAKDTQQYLPFLIHFIVATAFLSGEYLADLFLFWIPFYYEVKLVLLLWITLPQTKGSVVVYADMLEPFLISHENQIDKTLNRIQTSTKQTIAVYGRQLLHTIRALIMDALRKASHRIFSHLRLINSDKKRKQQQRQRQKQKQSKKGLLLLIMDGILIWCPLSIEGSNCLNASNSNNRSHQVQ</sequence>
<dbReference type="GO" id="GO:0071782">
    <property type="term" value="C:endoplasmic reticulum tubular network"/>
    <property type="evidence" value="ECO:0007669"/>
    <property type="project" value="TreeGrafter"/>
</dbReference>
<keyword evidence="1" id="KW-0472">Membrane</keyword>
<dbReference type="GO" id="GO:0016020">
    <property type="term" value="C:membrane"/>
    <property type="evidence" value="ECO:0007669"/>
    <property type="project" value="UniProtKB-SubCell"/>
</dbReference>
<dbReference type="Proteomes" id="UP000242180">
    <property type="component" value="Unassembled WGS sequence"/>
</dbReference>
<dbReference type="InParanoid" id="A0A1X2HU10"/>
<dbReference type="OrthoDB" id="434647at2759"/>
<keyword evidence="1" id="KW-0812">Transmembrane</keyword>
<dbReference type="InterPro" id="IPR004345">
    <property type="entry name" value="TB2_DP1_HVA22"/>
</dbReference>
<evidence type="ECO:0000313" key="2">
    <source>
        <dbReference type="EMBL" id="ORZ03070.1"/>
    </source>
</evidence>
<dbReference type="PANTHER" id="PTHR12300:SF117">
    <property type="entry name" value="LP05237P-RELATED"/>
    <property type="match status" value="1"/>
</dbReference>
<dbReference type="AlphaFoldDB" id="A0A1X2HU10"/>
<reference evidence="2 3" key="1">
    <citation type="submission" date="2016-07" db="EMBL/GenBank/DDBJ databases">
        <title>Pervasive Adenine N6-methylation of Active Genes in Fungi.</title>
        <authorList>
            <consortium name="DOE Joint Genome Institute"/>
            <person name="Mondo S.J."/>
            <person name="Dannebaum R.O."/>
            <person name="Kuo R.C."/>
            <person name="Labutti K."/>
            <person name="Haridas S."/>
            <person name="Kuo A."/>
            <person name="Salamov A."/>
            <person name="Ahrendt S.R."/>
            <person name="Lipzen A."/>
            <person name="Sullivan W."/>
            <person name="Andreopoulos W.B."/>
            <person name="Clum A."/>
            <person name="Lindquist E."/>
            <person name="Daum C."/>
            <person name="Ramamoorthy G.K."/>
            <person name="Gryganskyi A."/>
            <person name="Culley D."/>
            <person name="Magnuson J.K."/>
            <person name="James T.Y."/>
            <person name="O'Malley M.A."/>
            <person name="Stajich J.E."/>
            <person name="Spatafora J.W."/>
            <person name="Visel A."/>
            <person name="Grigoriev I.V."/>
        </authorList>
    </citation>
    <scope>NUCLEOTIDE SEQUENCE [LARGE SCALE GENOMIC DNA]</scope>
    <source>
        <strain evidence="2 3">NRRL 2496</strain>
    </source>
</reference>
<dbReference type="PANTHER" id="PTHR12300">
    <property type="entry name" value="HVA22-LIKE PROTEINS"/>
    <property type="match status" value="1"/>
</dbReference>
<dbReference type="Pfam" id="PF03134">
    <property type="entry name" value="TB2_DP1_HVA22"/>
    <property type="match status" value="1"/>
</dbReference>
<dbReference type="STRING" id="13706.A0A1X2HU10"/>
<comment type="subcellular location">
    <subcellularLocation>
        <location evidence="1">Membrane</location>
        <topology evidence="1">Multi-pass membrane protein</topology>
    </subcellularLocation>
</comment>
<evidence type="ECO:0000313" key="3">
    <source>
        <dbReference type="Proteomes" id="UP000242180"/>
    </source>
</evidence>
<feature type="transmembrane region" description="Helical" evidence="1">
    <location>
        <begin position="6"/>
        <end position="24"/>
    </location>
</feature>
<dbReference type="GO" id="GO:0071786">
    <property type="term" value="P:endoplasmic reticulum tubular network organization"/>
    <property type="evidence" value="ECO:0007669"/>
    <property type="project" value="TreeGrafter"/>
</dbReference>
<comment type="caution">
    <text evidence="2">The sequence shown here is derived from an EMBL/GenBank/DDBJ whole genome shotgun (WGS) entry which is preliminary data.</text>
</comment>
<gene>
    <name evidence="2" type="ORF">BCR43DRAFT_34283</name>
</gene>
<protein>
    <recommendedName>
        <fullName evidence="1">Protein YOP1</fullName>
    </recommendedName>
</protein>
<feature type="transmembrane region" description="Helical" evidence="1">
    <location>
        <begin position="36"/>
        <end position="54"/>
    </location>
</feature>
<keyword evidence="1" id="KW-1133">Transmembrane helix</keyword>
<accession>A0A1X2HU10</accession>
<proteinExistence type="inferred from homology"/>
<evidence type="ECO:0000256" key="1">
    <source>
        <dbReference type="RuleBase" id="RU362006"/>
    </source>
</evidence>
<keyword evidence="3" id="KW-1185">Reference proteome</keyword>
<comment type="similarity">
    <text evidence="1">Belongs to the DP1 family.</text>
</comment>